<proteinExistence type="predicted"/>
<organism evidence="4">
    <name type="scientific">Nippostrongylus brasiliensis</name>
    <name type="common">Rat hookworm</name>
    <dbReference type="NCBI Taxonomy" id="27835"/>
    <lineage>
        <taxon>Eukaryota</taxon>
        <taxon>Metazoa</taxon>
        <taxon>Ecdysozoa</taxon>
        <taxon>Nematoda</taxon>
        <taxon>Chromadorea</taxon>
        <taxon>Rhabditida</taxon>
        <taxon>Rhabditina</taxon>
        <taxon>Rhabditomorpha</taxon>
        <taxon>Strongyloidea</taxon>
        <taxon>Heligmosomidae</taxon>
        <taxon>Nippostrongylus</taxon>
    </lineage>
</organism>
<accession>A0A0N4Y915</accession>
<dbReference type="AlphaFoldDB" id="A0A0N4Y915"/>
<feature type="region of interest" description="Disordered" evidence="1">
    <location>
        <begin position="1"/>
        <end position="22"/>
    </location>
</feature>
<dbReference type="Proteomes" id="UP000271162">
    <property type="component" value="Unassembled WGS sequence"/>
</dbReference>
<reference evidence="2 3" key="2">
    <citation type="submission" date="2018-11" db="EMBL/GenBank/DDBJ databases">
        <authorList>
            <consortium name="Pathogen Informatics"/>
        </authorList>
    </citation>
    <scope>NUCLEOTIDE SEQUENCE [LARGE SCALE GENOMIC DNA]</scope>
</reference>
<protein>
    <submittedName>
        <fullName evidence="4">Reverse transcriptase domain-containing protein</fullName>
    </submittedName>
</protein>
<reference evidence="4" key="1">
    <citation type="submission" date="2017-02" db="UniProtKB">
        <authorList>
            <consortium name="WormBaseParasite"/>
        </authorList>
    </citation>
    <scope>IDENTIFICATION</scope>
</reference>
<evidence type="ECO:0000256" key="1">
    <source>
        <dbReference type="SAM" id="MobiDB-lite"/>
    </source>
</evidence>
<evidence type="ECO:0000313" key="4">
    <source>
        <dbReference type="WBParaSite" id="NBR_0001276801-mRNA-1"/>
    </source>
</evidence>
<evidence type="ECO:0000313" key="3">
    <source>
        <dbReference type="Proteomes" id="UP000271162"/>
    </source>
</evidence>
<evidence type="ECO:0000313" key="2">
    <source>
        <dbReference type="EMBL" id="VDL76358.1"/>
    </source>
</evidence>
<keyword evidence="3" id="KW-1185">Reference proteome</keyword>
<name>A0A0N4Y915_NIPBR</name>
<gene>
    <name evidence="2" type="ORF">NBR_LOCUS12769</name>
</gene>
<dbReference type="WBParaSite" id="NBR_0001276801-mRNA-1">
    <property type="protein sequence ID" value="NBR_0001276801-mRNA-1"/>
    <property type="gene ID" value="NBR_0001276801"/>
</dbReference>
<sequence length="86" mass="9971">MTSRVWKVWKSSKRPPSQQEVDRIERKVERFEAENINQSILIGNRIITIISSQTKKKTHVEQETINWGDVWGGPHITKAFLAGNNK</sequence>
<dbReference type="EMBL" id="UYSL01020853">
    <property type="protein sequence ID" value="VDL76358.1"/>
    <property type="molecule type" value="Genomic_DNA"/>
</dbReference>